<dbReference type="RefSeq" id="WP_342706078.1">
    <property type="nucleotide sequence ID" value="NZ_CP109823.1"/>
</dbReference>
<gene>
    <name evidence="8" type="ORF">OHZ10_36150</name>
</gene>
<keyword evidence="2" id="KW-1003">Cell membrane</keyword>
<dbReference type="InterPro" id="IPR050189">
    <property type="entry name" value="MFS_Efflux_Transporters"/>
</dbReference>
<evidence type="ECO:0000256" key="5">
    <source>
        <dbReference type="ARBA" id="ARBA00023136"/>
    </source>
</evidence>
<feature type="transmembrane region" description="Helical" evidence="6">
    <location>
        <begin position="161"/>
        <end position="181"/>
    </location>
</feature>
<evidence type="ECO:0000256" key="1">
    <source>
        <dbReference type="ARBA" id="ARBA00004651"/>
    </source>
</evidence>
<evidence type="ECO:0000259" key="7">
    <source>
        <dbReference type="PROSITE" id="PS50850"/>
    </source>
</evidence>
<dbReference type="InterPro" id="IPR020846">
    <property type="entry name" value="MFS_dom"/>
</dbReference>
<feature type="transmembrane region" description="Helical" evidence="6">
    <location>
        <begin position="40"/>
        <end position="60"/>
    </location>
</feature>
<accession>A0ABZ3DVG2</accession>
<dbReference type="Proteomes" id="UP001448498">
    <property type="component" value="Chromosome 2"/>
</dbReference>
<feature type="transmembrane region" description="Helical" evidence="6">
    <location>
        <begin position="202"/>
        <end position="224"/>
    </location>
</feature>
<evidence type="ECO:0000256" key="2">
    <source>
        <dbReference type="ARBA" id="ARBA00022475"/>
    </source>
</evidence>
<keyword evidence="3 6" id="KW-0812">Transmembrane</keyword>
<evidence type="ECO:0000256" key="4">
    <source>
        <dbReference type="ARBA" id="ARBA00022989"/>
    </source>
</evidence>
<dbReference type="SUPFAM" id="SSF103473">
    <property type="entry name" value="MFS general substrate transporter"/>
    <property type="match status" value="1"/>
</dbReference>
<feature type="transmembrane region" description="Helical" evidence="6">
    <location>
        <begin position="236"/>
        <end position="256"/>
    </location>
</feature>
<dbReference type="Gene3D" id="1.20.1250.20">
    <property type="entry name" value="MFS general substrate transporter like domains"/>
    <property type="match status" value="1"/>
</dbReference>
<dbReference type="PROSITE" id="PS50850">
    <property type="entry name" value="MFS"/>
    <property type="match status" value="1"/>
</dbReference>
<feature type="transmembrane region" description="Helical" evidence="6">
    <location>
        <begin position="292"/>
        <end position="320"/>
    </location>
</feature>
<sequence>MFKPSIVVLFLGTFIIGTCELVVLGLLPDIAAGLVISVPAAGWLITGYALSVALCSPLLATLFNRRLSNRGTLIVLMVIFVLGSIACALSSSYLMLLVARALTALSQGAFFGVGSVVATTLVGNGGAVCAIELMFSCLIVANIVGVPLGTAIGQYTGWRTVFASVAMLGTLVSVGLHVLVPRDDEHSNRVPGGALAQFLNRGMLHSLATTSVFAASIFCFFTYIAPILRGVTGLDAHQVAGVLLLIGLGMTVGGVLGGRLAERGLRNVKIGSFAGLAILTLHFFRLGHDPSAAGAIIFLWAMTGFAAVPVLQASVMNAAVTQRAWVRRSTSAPSTSGMPRAPGSAAS</sequence>
<comment type="subcellular location">
    <subcellularLocation>
        <location evidence="1">Cell membrane</location>
        <topology evidence="1">Multi-pass membrane protein</topology>
    </subcellularLocation>
</comment>
<keyword evidence="9" id="KW-1185">Reference proteome</keyword>
<evidence type="ECO:0000313" key="8">
    <source>
        <dbReference type="EMBL" id="XAE52982.1"/>
    </source>
</evidence>
<evidence type="ECO:0000256" key="3">
    <source>
        <dbReference type="ARBA" id="ARBA00022692"/>
    </source>
</evidence>
<organism evidence="8 9">
    <name type="scientific">Burkholderia arboris</name>
    <dbReference type="NCBI Taxonomy" id="488730"/>
    <lineage>
        <taxon>Bacteria</taxon>
        <taxon>Pseudomonadati</taxon>
        <taxon>Pseudomonadota</taxon>
        <taxon>Betaproteobacteria</taxon>
        <taxon>Burkholderiales</taxon>
        <taxon>Burkholderiaceae</taxon>
        <taxon>Burkholderia</taxon>
        <taxon>Burkholderia cepacia complex</taxon>
    </lineage>
</organism>
<feature type="transmembrane region" description="Helical" evidence="6">
    <location>
        <begin position="133"/>
        <end position="155"/>
    </location>
</feature>
<dbReference type="InterPro" id="IPR011701">
    <property type="entry name" value="MFS"/>
</dbReference>
<evidence type="ECO:0000256" key="6">
    <source>
        <dbReference type="SAM" id="Phobius"/>
    </source>
</evidence>
<dbReference type="Pfam" id="PF07690">
    <property type="entry name" value="MFS_1"/>
    <property type="match status" value="1"/>
</dbReference>
<dbReference type="InterPro" id="IPR036259">
    <property type="entry name" value="MFS_trans_sf"/>
</dbReference>
<keyword evidence="5 6" id="KW-0472">Membrane</keyword>
<feature type="domain" description="Major facilitator superfamily (MFS) profile" evidence="7">
    <location>
        <begin position="5"/>
        <end position="347"/>
    </location>
</feature>
<name>A0ABZ3DVG2_9BURK</name>
<protein>
    <submittedName>
        <fullName evidence="8">MFS transporter</fullName>
    </submittedName>
</protein>
<feature type="transmembrane region" description="Helical" evidence="6">
    <location>
        <begin position="72"/>
        <end position="95"/>
    </location>
</feature>
<proteinExistence type="predicted"/>
<evidence type="ECO:0000313" key="9">
    <source>
        <dbReference type="Proteomes" id="UP001448498"/>
    </source>
</evidence>
<feature type="transmembrane region" description="Helical" evidence="6">
    <location>
        <begin position="268"/>
        <end position="286"/>
    </location>
</feature>
<feature type="transmembrane region" description="Helical" evidence="6">
    <location>
        <begin position="101"/>
        <end position="121"/>
    </location>
</feature>
<dbReference type="PANTHER" id="PTHR43124:SF8">
    <property type="entry name" value="INNER MEMBRANE TRANSPORT PROTEIN YDHP"/>
    <property type="match status" value="1"/>
</dbReference>
<dbReference type="EMBL" id="CP109823">
    <property type="protein sequence ID" value="XAE52982.1"/>
    <property type="molecule type" value="Genomic_DNA"/>
</dbReference>
<keyword evidence="4 6" id="KW-1133">Transmembrane helix</keyword>
<feature type="transmembrane region" description="Helical" evidence="6">
    <location>
        <begin position="7"/>
        <end position="28"/>
    </location>
</feature>
<dbReference type="PANTHER" id="PTHR43124">
    <property type="entry name" value="PURINE EFFLUX PUMP PBUE"/>
    <property type="match status" value="1"/>
</dbReference>
<reference evidence="8 9" key="1">
    <citation type="submission" date="2022-10" db="EMBL/GenBank/DDBJ databases">
        <title>Genomic of Burkholderia cepacia PN-1.</title>
        <authorList>
            <person name="Yang Y."/>
            <person name="Guan H."/>
            <person name="Huang J."/>
        </authorList>
    </citation>
    <scope>NUCLEOTIDE SEQUENCE [LARGE SCALE GENOMIC DNA]</scope>
    <source>
        <strain evidence="8 9">PN-1</strain>
    </source>
</reference>
<dbReference type="CDD" id="cd17324">
    <property type="entry name" value="MFS_NepI_like"/>
    <property type="match status" value="1"/>
</dbReference>